<comment type="caution">
    <text evidence="2">The sequence shown here is derived from an EMBL/GenBank/DDBJ whole genome shotgun (WGS) entry which is preliminary data.</text>
</comment>
<feature type="domain" description="S1 motif" evidence="1">
    <location>
        <begin position="16"/>
        <end position="87"/>
    </location>
</feature>
<organism evidence="2 3">
    <name type="scientific">Pseudanabaena catenata USMAC16</name>
    <dbReference type="NCBI Taxonomy" id="1855837"/>
    <lineage>
        <taxon>Bacteria</taxon>
        <taxon>Bacillati</taxon>
        <taxon>Cyanobacteriota</taxon>
        <taxon>Cyanophyceae</taxon>
        <taxon>Pseudanabaenales</taxon>
        <taxon>Pseudanabaenaceae</taxon>
        <taxon>Pseudanabaena</taxon>
    </lineage>
</organism>
<dbReference type="EMBL" id="VBTY01000028">
    <property type="protein sequence ID" value="MDG3493970.1"/>
    <property type="molecule type" value="Genomic_DNA"/>
</dbReference>
<dbReference type="GO" id="GO:0003676">
    <property type="term" value="F:nucleic acid binding"/>
    <property type="evidence" value="ECO:0007669"/>
    <property type="project" value="InterPro"/>
</dbReference>
<dbReference type="Pfam" id="PF00575">
    <property type="entry name" value="S1"/>
    <property type="match status" value="1"/>
</dbReference>
<protein>
    <submittedName>
        <fullName evidence="2">S1 RNA-binding domain-containing protein</fullName>
    </submittedName>
</protein>
<dbReference type="InterPro" id="IPR012340">
    <property type="entry name" value="NA-bd_OB-fold"/>
</dbReference>
<dbReference type="AlphaFoldDB" id="A0A9X4M8Y4"/>
<sequence length="106" mass="11751">MNSQLWSQVKTKYQLGKLIYGKVEFHAPFGVFVDIGDENVKGIIQIPDFLDSGAMSPEMYPEIGSPVGAVVVGYTEDNRNQVWLSVKPSVLQKSLVKLRVPVISQV</sequence>
<dbReference type="InterPro" id="IPR003029">
    <property type="entry name" value="S1_domain"/>
</dbReference>
<dbReference type="SMART" id="SM00316">
    <property type="entry name" value="S1"/>
    <property type="match status" value="1"/>
</dbReference>
<dbReference type="Gene3D" id="2.40.50.140">
    <property type="entry name" value="Nucleic acid-binding proteins"/>
    <property type="match status" value="1"/>
</dbReference>
<keyword evidence="3" id="KW-1185">Reference proteome</keyword>
<name>A0A9X4M8Y4_9CYAN</name>
<evidence type="ECO:0000313" key="3">
    <source>
        <dbReference type="Proteomes" id="UP001152872"/>
    </source>
</evidence>
<dbReference type="Proteomes" id="UP001152872">
    <property type="component" value="Unassembled WGS sequence"/>
</dbReference>
<reference evidence="2" key="1">
    <citation type="submission" date="2019-05" db="EMBL/GenBank/DDBJ databases">
        <title>Whole genome sequencing of Pseudanabaena catenata USMAC16.</title>
        <authorList>
            <person name="Khan Z."/>
            <person name="Omar W.M."/>
            <person name="Convey P."/>
            <person name="Merican F."/>
            <person name="Najimudin N."/>
        </authorList>
    </citation>
    <scope>NUCLEOTIDE SEQUENCE</scope>
    <source>
        <strain evidence="2">USMAC16</strain>
    </source>
</reference>
<dbReference type="PROSITE" id="PS50126">
    <property type="entry name" value="S1"/>
    <property type="match status" value="1"/>
</dbReference>
<dbReference type="RefSeq" id="WP_009626029.1">
    <property type="nucleotide sequence ID" value="NZ_VBTY01000028.1"/>
</dbReference>
<accession>A0A9X4M8Y4</accession>
<evidence type="ECO:0000259" key="1">
    <source>
        <dbReference type="PROSITE" id="PS50126"/>
    </source>
</evidence>
<evidence type="ECO:0000313" key="2">
    <source>
        <dbReference type="EMBL" id="MDG3493970.1"/>
    </source>
</evidence>
<gene>
    <name evidence="2" type="ORF">FEV09_05305</name>
</gene>
<proteinExistence type="predicted"/>
<dbReference type="SUPFAM" id="SSF50249">
    <property type="entry name" value="Nucleic acid-binding proteins"/>
    <property type="match status" value="1"/>
</dbReference>